<keyword evidence="2" id="KW-1185">Reference proteome</keyword>
<evidence type="ECO:0000313" key="2">
    <source>
        <dbReference type="Proteomes" id="UP000198577"/>
    </source>
</evidence>
<evidence type="ECO:0000313" key="1">
    <source>
        <dbReference type="EMBL" id="SFP94249.1"/>
    </source>
</evidence>
<protein>
    <submittedName>
        <fullName evidence="1">Uncharacterized protein</fullName>
    </submittedName>
</protein>
<reference evidence="1 2" key="1">
    <citation type="submission" date="2016-10" db="EMBL/GenBank/DDBJ databases">
        <authorList>
            <person name="de Groot N.N."/>
        </authorList>
    </citation>
    <scope>NUCLEOTIDE SEQUENCE [LARGE SCALE GENOMIC DNA]</scope>
    <source>
        <strain evidence="1 2">DSM 20678</strain>
    </source>
</reference>
<dbReference type="EMBL" id="FOXR01000007">
    <property type="protein sequence ID" value="SFP94249.1"/>
    <property type="molecule type" value="Genomic_DNA"/>
</dbReference>
<dbReference type="RefSeq" id="WP_025747515.1">
    <property type="nucleotide sequence ID" value="NZ_FOXR01000007.1"/>
</dbReference>
<gene>
    <name evidence="1" type="ORF">SAMN05444406_10717</name>
</gene>
<dbReference type="STRING" id="937334.SAMN05444406_10717"/>
<dbReference type="AlphaFoldDB" id="A0A1I5UGB9"/>
<proteinExistence type="predicted"/>
<name>A0A1I5UGB9_9FIRM</name>
<sequence length="75" mass="8639">MNMGNQDIRRLLQMVQSMQGKSEDEMIRELAAMIKSGKGGITREKAEGMIKAIMPVLEPQQRRKLDRLLRELQGR</sequence>
<dbReference type="Proteomes" id="UP000198577">
    <property type="component" value="Unassembled WGS sequence"/>
</dbReference>
<accession>A0A1I5UGB9</accession>
<organism evidence="1 2">
    <name type="scientific">Caldicoprobacter faecalis</name>
    <dbReference type="NCBI Taxonomy" id="937334"/>
    <lineage>
        <taxon>Bacteria</taxon>
        <taxon>Bacillati</taxon>
        <taxon>Bacillota</taxon>
        <taxon>Clostridia</taxon>
        <taxon>Caldicoprobacterales</taxon>
        <taxon>Caldicoprobacteraceae</taxon>
        <taxon>Caldicoprobacter</taxon>
    </lineage>
</organism>